<dbReference type="GO" id="GO:0098003">
    <property type="term" value="P:viral tail assembly"/>
    <property type="evidence" value="ECO:0007669"/>
    <property type="project" value="UniProtKB-KW"/>
</dbReference>
<dbReference type="SUPFAM" id="SSF53955">
    <property type="entry name" value="Lysozyme-like"/>
    <property type="match status" value="1"/>
</dbReference>
<accession>A0A6J5KPH4</accession>
<dbReference type="EMBL" id="LR796173">
    <property type="protein sequence ID" value="CAB4123781.1"/>
    <property type="molecule type" value="Genomic_DNA"/>
</dbReference>
<sequence length="1202" mass="128454">MTDIVQLGFEIDTATLAQAKQSATQLAEALTKVADAADKQAEKIRKATDEEKKQTGAVNEAVNATKKKEDANKTLTDTLGKVVGQIQTTGQAMQGLVGQLSTVSAALGGSGGGGAGGVTGALNAASGGIGRFTSGLGAAGMAAGAAAAGVAALGGAYIALAAATYKAQESYMLIDARLKNVYGSGQMAADVFSRLQKLATENGVAFDRTADSFLRLARNNDSIGLTRAQMVDLTDSVQKLGRISGATQGELASGMMQFSQALSAGRLNGDELRSIFETMPELIKTIADGLGVNVGQIRAMGAEGQLTSDKVTGAILKQLPKITEQFANLPQTSDMAFSRIGNSVDRLVASIGTKIKASEFVTGLSNAIATAVEAAAKVVEGPSPEKVRDQRERQYQSADEVEGAAFPRARKYAERLRKASGIDKNDTNTGKLTQDAYLEYEASRKNMISAYTRASSITQEGDEHAAQVKKFKEDLTTLEQAYAPFRDGLVQVRPEEEERVKKLPEYIAAYKTRLEQLKPVLDDYRQTTADMYADLEKFGAGGATIGADARNIVNSAAGKLQNTTYSDAENEVIRRKVAETNKASASLETEALAQRTLTDAIGKGAAAEREAQIAIEVLNYDLKTFGGTLDKTARDSLKVWEDRLRAVKELTAETADKQRLYNVQLEAGALAAARTALNAGKLPGDVTAARANAETAQKLLEARAGGASLSSVPEGLKSYFDDASRSTGISASILAAIAKTESSFNMGATSSSGARGIMQVLPSTARDPGYGMTGNPNATSDERSNVMFGSQYFLARAQKMGFSAEDLNNNPAALRAALRAYSGADTPKGDKEYDSKVFNNLPTAEKAILGADQNRRESSSQESRKRVLELEREITLLREQQKATTPKEARDASLVSQARKASENVLDPTEREVQFKKELLALQEKDKEDVAAKNREIETTIQLDEREIQIQKLTGNEREIELRVLEEIKKAKLAGLDYDEEGIRKAQKRLYETEKQKKNAQSDADNYRAIWDKTADGIGNALESAFREAVMNGKVDGEKLLKGFIADIGTQIMRTFITAPLVSGLKSMFMSAHGNVVEGGYRLAYAQGGVVSQPTVFPMANGAGLMGEAGPEAVLPLKRGADGRLGVSSGSGGGGGGVIIQVNDMRSASGSQQVETQEQKGPNGERMVSIIVRDEVRKQMKNGEYDGEMRQNYGATRVLTQR</sequence>
<name>A0A6J5KPH4_9CAUD</name>
<dbReference type="PANTHER" id="PTHR23159">
    <property type="entry name" value="CENTROSOMAL PROTEIN 2"/>
    <property type="match status" value="1"/>
</dbReference>
<dbReference type="InterPro" id="IPR023346">
    <property type="entry name" value="Lysozyme-like_dom_sf"/>
</dbReference>
<evidence type="ECO:0000313" key="5">
    <source>
        <dbReference type="EMBL" id="CAB4122382.1"/>
    </source>
</evidence>
<dbReference type="Pfam" id="PF20155">
    <property type="entry name" value="TMP_3"/>
    <property type="match status" value="1"/>
</dbReference>
<proteinExistence type="predicted"/>
<feature type="compositionally biased region" description="Basic and acidic residues" evidence="2">
    <location>
        <begin position="45"/>
        <end position="54"/>
    </location>
</feature>
<dbReference type="CDD" id="cd00254">
    <property type="entry name" value="LT-like"/>
    <property type="match status" value="1"/>
</dbReference>
<dbReference type="PANTHER" id="PTHR23159:SF60">
    <property type="entry name" value="SPINDLE ASSEMBLY ABNORMAL PROTEIN 4"/>
    <property type="match status" value="1"/>
</dbReference>
<reference evidence="6" key="1">
    <citation type="submission" date="2020-04" db="EMBL/GenBank/DDBJ databases">
        <authorList>
            <person name="Chiriac C."/>
            <person name="Salcher M."/>
            <person name="Ghai R."/>
            <person name="Kavagutti S V."/>
        </authorList>
    </citation>
    <scope>NUCLEOTIDE SEQUENCE</scope>
</reference>
<dbReference type="EMBL" id="LR796160">
    <property type="protein sequence ID" value="CAB4122382.1"/>
    <property type="molecule type" value="Genomic_DNA"/>
</dbReference>
<evidence type="ECO:0000256" key="2">
    <source>
        <dbReference type="SAM" id="MobiDB-lite"/>
    </source>
</evidence>
<feature type="region of interest" description="Disordered" evidence="2">
    <location>
        <begin position="45"/>
        <end position="65"/>
    </location>
</feature>
<feature type="region of interest" description="Disordered" evidence="2">
    <location>
        <begin position="880"/>
        <end position="907"/>
    </location>
</feature>
<evidence type="ECO:0000256" key="1">
    <source>
        <dbReference type="ARBA" id="ARBA00022465"/>
    </source>
</evidence>
<organism evidence="6">
    <name type="scientific">uncultured Caudovirales phage</name>
    <dbReference type="NCBI Taxonomy" id="2100421"/>
    <lineage>
        <taxon>Viruses</taxon>
        <taxon>Duplodnaviria</taxon>
        <taxon>Heunggongvirae</taxon>
        <taxon>Uroviricota</taxon>
        <taxon>Caudoviricetes</taxon>
        <taxon>Peduoviridae</taxon>
        <taxon>Maltschvirus</taxon>
        <taxon>Maltschvirus maltsch</taxon>
    </lineage>
</organism>
<evidence type="ECO:0000259" key="3">
    <source>
        <dbReference type="Pfam" id="PF01464"/>
    </source>
</evidence>
<keyword evidence="1" id="KW-1188">Viral release from host cell</keyword>
<evidence type="ECO:0000259" key="4">
    <source>
        <dbReference type="Pfam" id="PF20155"/>
    </source>
</evidence>
<dbReference type="InterPro" id="IPR013491">
    <property type="entry name" value="Tape_meas_N"/>
</dbReference>
<feature type="domain" description="Tape measure protein N-terminal" evidence="4">
    <location>
        <begin position="168"/>
        <end position="351"/>
    </location>
</feature>
<dbReference type="InterPro" id="IPR008258">
    <property type="entry name" value="Transglycosylase_SLT_dom_1"/>
</dbReference>
<protein>
    <submittedName>
        <fullName evidence="6">Caudovirus, tape measure, N-terminal</fullName>
    </submittedName>
</protein>
<feature type="compositionally biased region" description="Basic and acidic residues" evidence="2">
    <location>
        <begin position="880"/>
        <end position="891"/>
    </location>
</feature>
<dbReference type="Gene3D" id="1.10.530.10">
    <property type="match status" value="1"/>
</dbReference>
<gene>
    <name evidence="5" type="ORF">UFOVP32_15</name>
    <name evidence="6" type="ORF">UFOVP50_61</name>
</gene>
<feature type="domain" description="Transglycosylase SLT" evidence="3">
    <location>
        <begin position="719"/>
        <end position="813"/>
    </location>
</feature>
<evidence type="ECO:0000313" key="6">
    <source>
        <dbReference type="EMBL" id="CAB4123781.1"/>
    </source>
</evidence>
<dbReference type="NCBIfam" id="TIGR02675">
    <property type="entry name" value="tape_meas_nterm"/>
    <property type="match status" value="1"/>
</dbReference>
<keyword evidence="1" id="KW-1245">Viral tail assembly</keyword>
<dbReference type="Pfam" id="PF01464">
    <property type="entry name" value="SLT"/>
    <property type="match status" value="1"/>
</dbReference>